<protein>
    <submittedName>
        <fullName evidence="1">GrdX family protein</fullName>
    </submittedName>
</protein>
<dbReference type="NCBIfam" id="NF038093">
    <property type="entry name" value="GrdX"/>
    <property type="match status" value="1"/>
</dbReference>
<accession>A0AA43RMA8</accession>
<organism evidence="1 2">
    <name type="scientific">Atopococcus tabaci</name>
    <dbReference type="NCBI Taxonomy" id="269774"/>
    <lineage>
        <taxon>Bacteria</taxon>
        <taxon>Bacillati</taxon>
        <taxon>Bacillota</taxon>
        <taxon>Bacilli</taxon>
        <taxon>Lactobacillales</taxon>
        <taxon>Carnobacteriaceae</taxon>
        <taxon>Atopococcus</taxon>
    </lineage>
</organism>
<dbReference type="EMBL" id="JAUNQW010000003">
    <property type="protein sequence ID" value="MDO5456973.1"/>
    <property type="molecule type" value="Genomic_DNA"/>
</dbReference>
<gene>
    <name evidence="1" type="ORF">Q4F26_01375</name>
</gene>
<dbReference type="AlphaFoldDB" id="A0AA43RMA8"/>
<evidence type="ECO:0000313" key="2">
    <source>
        <dbReference type="Proteomes" id="UP001171751"/>
    </source>
</evidence>
<dbReference type="Proteomes" id="UP001171751">
    <property type="component" value="Unassembled WGS sequence"/>
</dbReference>
<evidence type="ECO:0000313" key="1">
    <source>
        <dbReference type="EMBL" id="MDO5456973.1"/>
    </source>
</evidence>
<name>A0AA43RMA8_9LACT</name>
<keyword evidence="2" id="KW-1185">Reference proteome</keyword>
<proteinExistence type="predicted"/>
<dbReference type="InterPro" id="IPR047735">
    <property type="entry name" value="GrdX-like"/>
</dbReference>
<reference evidence="1" key="1">
    <citation type="submission" date="2023-07" db="EMBL/GenBank/DDBJ databases">
        <title>Between Cages and Wild: Unraveling the Impact of Captivity on Animal Microbiomes and Antimicrobial Resistance.</title>
        <authorList>
            <person name="Schmartz G.P."/>
            <person name="Rehner J."/>
            <person name="Schuff M.J."/>
            <person name="Becker S.L."/>
            <person name="Kravczyk M."/>
            <person name="Gurevich A."/>
            <person name="Francke R."/>
            <person name="Mueller R."/>
            <person name="Keller V."/>
            <person name="Keller A."/>
        </authorList>
    </citation>
    <scope>NUCLEOTIDE SEQUENCE</scope>
    <source>
        <strain evidence="1">S39M_St_73</strain>
    </source>
</reference>
<sequence length="130" mass="15112">MRIVTNNPKVNKEIEGQKIYFIDGDYGDVLETTKEMIIDERQVLLSHPLSGSIKPNETFYKSIFLNSQKSEYVDLYSLELIESAQATYNKFVADKATPKWTEEILEDFQMVDYHLVEATLTRIQIPPNYL</sequence>
<comment type="caution">
    <text evidence="1">The sequence shown here is derived from an EMBL/GenBank/DDBJ whole genome shotgun (WGS) entry which is preliminary data.</text>
</comment>